<feature type="compositionally biased region" description="Basic and acidic residues" evidence="6">
    <location>
        <begin position="67"/>
        <end position="76"/>
    </location>
</feature>
<evidence type="ECO:0000256" key="3">
    <source>
        <dbReference type="ARBA" id="ARBA00022989"/>
    </source>
</evidence>
<feature type="transmembrane region" description="Helical" evidence="7">
    <location>
        <begin position="298"/>
        <end position="322"/>
    </location>
</feature>
<dbReference type="InterPro" id="IPR050578">
    <property type="entry name" value="MARVEL-CKLF_proteins"/>
</dbReference>
<feature type="domain" description="MARVEL" evidence="8">
    <location>
        <begin position="123"/>
        <end position="323"/>
    </location>
</feature>
<sequence length="359" mass="39694">MSDVNKVPRGSDRNRPSNRPHREKRSQDHTSSENNHSGKRSREDRRDYRESHQSKPNSSRQPYSPSESKHDSREEYSQPPGSRVPPSHPNSRPSSSSPPYYSSPSLTNTPPPPKESFGTKCSYMCSRRGLLQIFEIILNLVVLICAAATRSASAGFDSIGGFGSTYYYNMGYANSGFLNHEVQQIGELDVQYNRMKSATVYCAVGLSVILFAFAVAFLVAGCIMQHNRSSVQDSTVLNFLIMECVVKALAAVVYLIGVALYLHFIHKINATDTCKQRESLYNRHGYSSVKCAILGTEVAVSIFAVMLIIVYVAEVVLGVLAYRKMHAARPEYSKPLGTSVGHPATSPELAPIQSQLSYI</sequence>
<dbReference type="GO" id="GO:0016020">
    <property type="term" value="C:membrane"/>
    <property type="evidence" value="ECO:0007669"/>
    <property type="project" value="UniProtKB-SubCell"/>
</dbReference>
<gene>
    <name evidence="9" type="ORF">chiPu_0017056</name>
</gene>
<dbReference type="Proteomes" id="UP000287033">
    <property type="component" value="Unassembled WGS sequence"/>
</dbReference>
<comment type="caution">
    <text evidence="9">The sequence shown here is derived from an EMBL/GenBank/DDBJ whole genome shotgun (WGS) entry which is preliminary data.</text>
</comment>
<dbReference type="STRING" id="137246.A0A401T791"/>
<dbReference type="EMBL" id="BEZZ01001206">
    <property type="protein sequence ID" value="GCC38541.1"/>
    <property type="molecule type" value="Genomic_DNA"/>
</dbReference>
<dbReference type="GO" id="GO:0019911">
    <property type="term" value="F:structural constituent of myelin sheath"/>
    <property type="evidence" value="ECO:0007669"/>
    <property type="project" value="TreeGrafter"/>
</dbReference>
<reference evidence="9 10" key="1">
    <citation type="journal article" date="2018" name="Nat. Ecol. Evol.">
        <title>Shark genomes provide insights into elasmobranch evolution and the origin of vertebrates.</title>
        <authorList>
            <person name="Hara Y"/>
            <person name="Yamaguchi K"/>
            <person name="Onimaru K"/>
            <person name="Kadota M"/>
            <person name="Koyanagi M"/>
            <person name="Keeley SD"/>
            <person name="Tatsumi K"/>
            <person name="Tanaka K"/>
            <person name="Motone F"/>
            <person name="Kageyama Y"/>
            <person name="Nozu R"/>
            <person name="Adachi N"/>
            <person name="Nishimura O"/>
            <person name="Nakagawa R"/>
            <person name="Tanegashima C"/>
            <person name="Kiyatake I"/>
            <person name="Matsumoto R"/>
            <person name="Murakumo K"/>
            <person name="Nishida K"/>
            <person name="Terakita A"/>
            <person name="Kuratani S"/>
            <person name="Sato K"/>
            <person name="Hyodo S Kuraku.S."/>
        </authorList>
    </citation>
    <scope>NUCLEOTIDE SEQUENCE [LARGE SCALE GENOMIC DNA]</scope>
</reference>
<keyword evidence="4 5" id="KW-0472">Membrane</keyword>
<dbReference type="GO" id="GO:0042552">
    <property type="term" value="P:myelination"/>
    <property type="evidence" value="ECO:0007669"/>
    <property type="project" value="TreeGrafter"/>
</dbReference>
<protein>
    <recommendedName>
        <fullName evidence="8">MARVEL domain-containing protein</fullName>
    </recommendedName>
</protein>
<keyword evidence="2 5" id="KW-0812">Transmembrane</keyword>
<feature type="compositionally biased region" description="Basic and acidic residues" evidence="6">
    <location>
        <begin position="40"/>
        <end position="53"/>
    </location>
</feature>
<dbReference type="PROSITE" id="PS51225">
    <property type="entry name" value="MARVEL"/>
    <property type="match status" value="1"/>
</dbReference>
<evidence type="ECO:0000256" key="4">
    <source>
        <dbReference type="ARBA" id="ARBA00023136"/>
    </source>
</evidence>
<evidence type="ECO:0000313" key="9">
    <source>
        <dbReference type="EMBL" id="GCC38541.1"/>
    </source>
</evidence>
<keyword evidence="10" id="KW-1185">Reference proteome</keyword>
<feature type="transmembrane region" description="Helical" evidence="7">
    <location>
        <begin position="236"/>
        <end position="262"/>
    </location>
</feature>
<comment type="subcellular location">
    <subcellularLocation>
        <location evidence="1">Membrane</location>
        <topology evidence="1">Multi-pass membrane protein</topology>
    </subcellularLocation>
</comment>
<dbReference type="PANTHER" id="PTHR22776:SF98">
    <property type="entry name" value="MARVEL DOMAIN-CONTAINING PROTEIN"/>
    <property type="match status" value="1"/>
</dbReference>
<feature type="region of interest" description="Disordered" evidence="6">
    <location>
        <begin position="1"/>
        <end position="114"/>
    </location>
</feature>
<feature type="transmembrane region" description="Helical" evidence="7">
    <location>
        <begin position="198"/>
        <end position="224"/>
    </location>
</feature>
<feature type="compositionally biased region" description="Polar residues" evidence="6">
    <location>
        <begin position="54"/>
        <end position="66"/>
    </location>
</feature>
<dbReference type="OMA" id="FLIMECV"/>
<dbReference type="InterPro" id="IPR008253">
    <property type="entry name" value="Marvel"/>
</dbReference>
<feature type="transmembrane region" description="Helical" evidence="7">
    <location>
        <begin position="130"/>
        <end position="149"/>
    </location>
</feature>
<feature type="compositionally biased region" description="Low complexity" evidence="6">
    <location>
        <begin position="89"/>
        <end position="108"/>
    </location>
</feature>
<name>A0A401T791_CHIPU</name>
<dbReference type="AlphaFoldDB" id="A0A401T791"/>
<evidence type="ECO:0000313" key="10">
    <source>
        <dbReference type="Proteomes" id="UP000287033"/>
    </source>
</evidence>
<dbReference type="PANTHER" id="PTHR22776">
    <property type="entry name" value="MARVEL-CONTAINING POTENTIAL LIPID RAFT-ASSOCIATED PROTEIN"/>
    <property type="match status" value="1"/>
</dbReference>
<evidence type="ECO:0000256" key="5">
    <source>
        <dbReference type="PROSITE-ProRule" id="PRU00581"/>
    </source>
</evidence>
<evidence type="ECO:0000256" key="1">
    <source>
        <dbReference type="ARBA" id="ARBA00004141"/>
    </source>
</evidence>
<evidence type="ECO:0000256" key="7">
    <source>
        <dbReference type="SAM" id="Phobius"/>
    </source>
</evidence>
<organism evidence="9 10">
    <name type="scientific">Chiloscyllium punctatum</name>
    <name type="common">Brownbanded bambooshark</name>
    <name type="synonym">Hemiscyllium punctatum</name>
    <dbReference type="NCBI Taxonomy" id="137246"/>
    <lineage>
        <taxon>Eukaryota</taxon>
        <taxon>Metazoa</taxon>
        <taxon>Chordata</taxon>
        <taxon>Craniata</taxon>
        <taxon>Vertebrata</taxon>
        <taxon>Chondrichthyes</taxon>
        <taxon>Elasmobranchii</taxon>
        <taxon>Galeomorphii</taxon>
        <taxon>Galeoidea</taxon>
        <taxon>Orectolobiformes</taxon>
        <taxon>Hemiscylliidae</taxon>
        <taxon>Chiloscyllium</taxon>
    </lineage>
</organism>
<evidence type="ECO:0000256" key="6">
    <source>
        <dbReference type="SAM" id="MobiDB-lite"/>
    </source>
</evidence>
<evidence type="ECO:0000256" key="2">
    <source>
        <dbReference type="ARBA" id="ARBA00022692"/>
    </source>
</evidence>
<proteinExistence type="predicted"/>
<keyword evidence="3 7" id="KW-1133">Transmembrane helix</keyword>
<evidence type="ECO:0000259" key="8">
    <source>
        <dbReference type="PROSITE" id="PS51225"/>
    </source>
</evidence>
<accession>A0A401T791</accession>
<dbReference type="OrthoDB" id="8844724at2759"/>